<dbReference type="GO" id="GO:0006351">
    <property type="term" value="P:DNA-templated transcription"/>
    <property type="evidence" value="ECO:0007669"/>
    <property type="project" value="InterPro"/>
</dbReference>
<name>B0VZ50_CULQU</name>
<dbReference type="VEuPathDB" id="VectorBase:CQUJHB011924"/>
<dbReference type="GO" id="GO:0003714">
    <property type="term" value="F:transcription corepressor activity"/>
    <property type="evidence" value="ECO:0007669"/>
    <property type="project" value="InterPro"/>
</dbReference>
<organism>
    <name type="scientific">Culex quinquefasciatus</name>
    <name type="common">Southern house mosquito</name>
    <name type="synonym">Culex pungens</name>
    <dbReference type="NCBI Taxonomy" id="7176"/>
    <lineage>
        <taxon>Eukaryota</taxon>
        <taxon>Metazoa</taxon>
        <taxon>Ecdysozoa</taxon>
        <taxon>Arthropoda</taxon>
        <taxon>Hexapoda</taxon>
        <taxon>Insecta</taxon>
        <taxon>Pterygota</taxon>
        <taxon>Neoptera</taxon>
        <taxon>Endopterygota</taxon>
        <taxon>Diptera</taxon>
        <taxon>Nematocera</taxon>
        <taxon>Culicoidea</taxon>
        <taxon>Culicidae</taxon>
        <taxon>Culicinae</taxon>
        <taxon>Culicini</taxon>
        <taxon>Culex</taxon>
        <taxon>Culex</taxon>
    </lineage>
</organism>
<dbReference type="InterPro" id="IPR022709">
    <property type="entry name" value="SCAI"/>
</dbReference>
<evidence type="ECO:0008006" key="4">
    <source>
        <dbReference type="Google" id="ProtNLM"/>
    </source>
</evidence>
<dbReference type="PANTHER" id="PTHR21243">
    <property type="entry name" value="PROTEIN SCAI"/>
    <property type="match status" value="1"/>
</dbReference>
<evidence type="ECO:0000313" key="1">
    <source>
        <dbReference type="EMBL" id="EDS25676.1"/>
    </source>
</evidence>
<dbReference type="Proteomes" id="UP000002320">
    <property type="component" value="Unassembled WGS sequence"/>
</dbReference>
<dbReference type="OrthoDB" id="525027at2759"/>
<accession>B0VZ50</accession>
<dbReference type="AlphaFoldDB" id="B0VZ50"/>
<proteinExistence type="predicted"/>
<dbReference type="VEuPathDB" id="VectorBase:CPIJ000053"/>
<keyword evidence="3" id="KW-1185">Reference proteome</keyword>
<dbReference type="InParanoid" id="B0VZ50"/>
<gene>
    <name evidence="2" type="primary">6030838</name>
    <name evidence="1" type="ORF">CpipJ_CPIJ000053</name>
</gene>
<dbReference type="HOGENOM" id="CLU_020095_3_0_1"/>
<dbReference type="FunCoup" id="B0VZ50">
    <property type="interactions" value="1003"/>
</dbReference>
<reference evidence="2" key="2">
    <citation type="submission" date="2020-05" db="UniProtKB">
        <authorList>
            <consortium name="EnsemblMetazoa"/>
        </authorList>
    </citation>
    <scope>IDENTIFICATION</scope>
    <source>
        <strain evidence="2">JHB</strain>
    </source>
</reference>
<dbReference type="STRING" id="7176.B0VZ50"/>
<evidence type="ECO:0000313" key="2">
    <source>
        <dbReference type="EnsemblMetazoa" id="CPIJ000053-PA"/>
    </source>
</evidence>
<reference evidence="1" key="1">
    <citation type="submission" date="2007-03" db="EMBL/GenBank/DDBJ databases">
        <title>Annotation of Culex pipiens quinquefasciatus.</title>
        <authorList>
            <consortium name="The Broad Institute Genome Sequencing Platform"/>
            <person name="Atkinson P.W."/>
            <person name="Hemingway J."/>
            <person name="Christensen B.M."/>
            <person name="Higgs S."/>
            <person name="Kodira C."/>
            <person name="Hannick L."/>
            <person name="Megy K."/>
            <person name="O'Leary S."/>
            <person name="Pearson M."/>
            <person name="Haas B.J."/>
            <person name="Mauceli E."/>
            <person name="Wortman J.R."/>
            <person name="Lee N.H."/>
            <person name="Guigo R."/>
            <person name="Stanke M."/>
            <person name="Alvarado L."/>
            <person name="Amedeo P."/>
            <person name="Antoine C.H."/>
            <person name="Arensburger P."/>
            <person name="Bidwell S.L."/>
            <person name="Crawford M."/>
            <person name="Camaro F."/>
            <person name="Devon K."/>
            <person name="Engels R."/>
            <person name="Hammond M."/>
            <person name="Howarth C."/>
            <person name="Koehrsen M."/>
            <person name="Lawson D."/>
            <person name="Montgomery P."/>
            <person name="Nene V."/>
            <person name="Nusbaum C."/>
            <person name="Puiu D."/>
            <person name="Romero-Severson J."/>
            <person name="Severson D.W."/>
            <person name="Shumway M."/>
            <person name="Sisk P."/>
            <person name="Stolte C."/>
            <person name="Zeng Q."/>
            <person name="Eisenstadt E."/>
            <person name="Fraser-Liggett C."/>
            <person name="Strausberg R."/>
            <person name="Galagan J."/>
            <person name="Birren B."/>
            <person name="Collins F.H."/>
        </authorList>
    </citation>
    <scope>NUCLEOTIDE SEQUENCE [LARGE SCALE GENOMIC DNA]</scope>
    <source>
        <strain evidence="1">JHB</strain>
    </source>
</reference>
<dbReference type="eggNOG" id="ENOG502QPT4">
    <property type="taxonomic scope" value="Eukaryota"/>
</dbReference>
<dbReference type="OMA" id="CPDTNEM"/>
<dbReference type="EMBL" id="DS231813">
    <property type="protein sequence ID" value="EDS25676.1"/>
    <property type="molecule type" value="Genomic_DNA"/>
</dbReference>
<dbReference type="EnsemblMetazoa" id="CPIJ000053-RA">
    <property type="protein sequence ID" value="CPIJ000053-PA"/>
    <property type="gene ID" value="CPIJ000053"/>
</dbReference>
<dbReference type="Pfam" id="PF12070">
    <property type="entry name" value="SCAI"/>
    <property type="match status" value="1"/>
</dbReference>
<sequence length="495" mass="55854">MPEFMDNSKARAIRLSLWDRVTPPVLTQSGSGSRLSPLTTPPCERTPHMTLSLQEILIVGSACEQAKFSELTMDMFRMLQTLEREPTESMHPMAGLPLAHGGPHDASPAASRMPPYGVPGSKGYVENGDRRGMRDNPHKYLLYKPSLSQLMVFLSSGFKELPPGGALLLYMSADGCFSTTKHPQDYGYELGGLATSVKRDATEGGLAVRGKSSAGYKEPHCLYPGDLYPYTRRPLFIIIDSDNSFVFQHIPRYFGQPLVILMSPQDVPANFQGMNIQHHGSLFTLFLHSPMTALCYICNVGDVPIHHWERCQNYVDRFVTEASRLVTRCRMDEIEQGIGYIDSSYVQFFGDDFLRTLILRFVFCDVTLRLHRGFRGRHQRPRCEPPLPAAELLEHPSLAHIILQLASALERDRKAIDGGGHPTRTSSTEHPGLKPVIVMHYCFYYYYYYYNYNKPGNSLSESSVTFSMPFSRHRRTTEPIAMVSIMKRPMVVVIV</sequence>
<protein>
    <recommendedName>
        <fullName evidence="4">Protein SCAI</fullName>
    </recommendedName>
</protein>
<evidence type="ECO:0000313" key="3">
    <source>
        <dbReference type="Proteomes" id="UP000002320"/>
    </source>
</evidence>
<dbReference type="KEGG" id="cqu:CpipJ_CPIJ000053"/>